<sequence length="51" mass="5903">MRARCCRIAVSPADQTDQIDRIDMIENAMRSGVVRRIARSPGHHLNRFQRP</sequence>
<evidence type="ECO:0000313" key="1">
    <source>
        <dbReference type="EMBL" id="MXO48114.1"/>
    </source>
</evidence>
<proteinExistence type="predicted"/>
<reference evidence="1 2" key="1">
    <citation type="submission" date="2019-12" db="EMBL/GenBank/DDBJ databases">
        <title>Genomic-based taxomic classification of the family Erythrobacteraceae.</title>
        <authorList>
            <person name="Xu L."/>
        </authorList>
    </citation>
    <scope>NUCLEOTIDE SEQUENCE [LARGE SCALE GENOMIC DNA]</scope>
    <source>
        <strain evidence="1 2">DSM 17792</strain>
    </source>
</reference>
<gene>
    <name evidence="1" type="ORF">GRI69_07580</name>
</gene>
<keyword evidence="2" id="KW-1185">Reference proteome</keyword>
<dbReference type="AlphaFoldDB" id="A0A844XRS7"/>
<dbReference type="Proteomes" id="UP000448199">
    <property type="component" value="Unassembled WGS sequence"/>
</dbReference>
<name>A0A844XRS7_9SPHN</name>
<dbReference type="EMBL" id="WTYC01000003">
    <property type="protein sequence ID" value="MXO48114.1"/>
    <property type="molecule type" value="Genomic_DNA"/>
</dbReference>
<organism evidence="1 2">
    <name type="scientific">Qipengyuania vulgaris</name>
    <dbReference type="NCBI Taxonomy" id="291985"/>
    <lineage>
        <taxon>Bacteria</taxon>
        <taxon>Pseudomonadati</taxon>
        <taxon>Pseudomonadota</taxon>
        <taxon>Alphaproteobacteria</taxon>
        <taxon>Sphingomonadales</taxon>
        <taxon>Erythrobacteraceae</taxon>
        <taxon>Qipengyuania</taxon>
    </lineage>
</organism>
<protein>
    <submittedName>
        <fullName evidence="1">Uncharacterized protein</fullName>
    </submittedName>
</protein>
<comment type="caution">
    <text evidence="1">The sequence shown here is derived from an EMBL/GenBank/DDBJ whole genome shotgun (WGS) entry which is preliminary data.</text>
</comment>
<evidence type="ECO:0000313" key="2">
    <source>
        <dbReference type="Proteomes" id="UP000448199"/>
    </source>
</evidence>
<accession>A0A844XRS7</accession>